<gene>
    <name evidence="2" type="ORF">PCASD_19110</name>
</gene>
<feature type="domain" description="DUF6589" evidence="1">
    <location>
        <begin position="98"/>
        <end position="255"/>
    </location>
</feature>
<protein>
    <recommendedName>
        <fullName evidence="1">DUF6589 domain-containing protein</fullName>
    </recommendedName>
</protein>
<evidence type="ECO:0000313" key="3">
    <source>
        <dbReference type="Proteomes" id="UP000235392"/>
    </source>
</evidence>
<dbReference type="EMBL" id="PGCI01000266">
    <property type="protein sequence ID" value="PLW31554.1"/>
    <property type="molecule type" value="Genomic_DNA"/>
</dbReference>
<dbReference type="Pfam" id="PF20231">
    <property type="entry name" value="DUF6589"/>
    <property type="match status" value="1"/>
</dbReference>
<dbReference type="InterPro" id="IPR046496">
    <property type="entry name" value="DUF6589"/>
</dbReference>
<comment type="caution">
    <text evidence="2">The sequence shown here is derived from an EMBL/GenBank/DDBJ whole genome shotgun (WGS) entry which is preliminary data.</text>
</comment>
<evidence type="ECO:0000313" key="2">
    <source>
        <dbReference type="EMBL" id="PLW31554.1"/>
    </source>
</evidence>
<dbReference type="Proteomes" id="UP000235392">
    <property type="component" value="Unassembled WGS sequence"/>
</dbReference>
<accession>A0A2N5U1D6</accession>
<organism evidence="2 3">
    <name type="scientific">Puccinia coronata f. sp. avenae</name>
    <dbReference type="NCBI Taxonomy" id="200324"/>
    <lineage>
        <taxon>Eukaryota</taxon>
        <taxon>Fungi</taxon>
        <taxon>Dikarya</taxon>
        <taxon>Basidiomycota</taxon>
        <taxon>Pucciniomycotina</taxon>
        <taxon>Pucciniomycetes</taxon>
        <taxon>Pucciniales</taxon>
        <taxon>Pucciniaceae</taxon>
        <taxon>Puccinia</taxon>
    </lineage>
</organism>
<dbReference type="AlphaFoldDB" id="A0A2N5U1D6"/>
<name>A0A2N5U1D6_9BASI</name>
<evidence type="ECO:0000259" key="1">
    <source>
        <dbReference type="Pfam" id="PF20231"/>
    </source>
</evidence>
<reference evidence="2 3" key="1">
    <citation type="submission" date="2017-11" db="EMBL/GenBank/DDBJ databases">
        <title>De novo assembly and phasing of dikaryotic genomes from two isolates of Puccinia coronata f. sp. avenae, the causal agent of oat crown rust.</title>
        <authorList>
            <person name="Miller M.E."/>
            <person name="Zhang Y."/>
            <person name="Omidvar V."/>
            <person name="Sperschneider J."/>
            <person name="Schwessinger B."/>
            <person name="Raley C."/>
            <person name="Palmer J.M."/>
            <person name="Garnica D."/>
            <person name="Upadhyaya N."/>
            <person name="Rathjen J."/>
            <person name="Taylor J.M."/>
            <person name="Park R.F."/>
            <person name="Dodds P.N."/>
            <person name="Hirsch C.D."/>
            <person name="Kianian S.F."/>
            <person name="Figueroa M."/>
        </authorList>
    </citation>
    <scope>NUCLEOTIDE SEQUENCE [LARGE SCALE GENOMIC DNA]</scope>
    <source>
        <strain evidence="2">12SD80</strain>
    </source>
</reference>
<sequence length="256" mass="28657">MSRKNAHKSLASIGKQAQESLALAMSIPLRKPLSPLICIDNINFIEKKHAISPKNTTHMFHGTWGYINVINKELFEGFDPEDFSVQQYKESIQHVEKMEVTLSMFIPTFEQNYHFSLVIKSQLSCVLMGYLTTSTDTKNKISLDPPPINQLKAEKPNIKMLKLMLASNNSAKGIGQVLNDIVRQTSLTEEQYHLELQVSEGDLGTLLNLESLISQRKPSAHIESSLANTFMIPGAAHTLWNVSQAIFLLHLGDPSN</sequence>
<proteinExistence type="predicted"/>